<dbReference type="InterPro" id="IPR006016">
    <property type="entry name" value="UspA"/>
</dbReference>
<reference evidence="3 4" key="1">
    <citation type="submission" date="2022-10" db="EMBL/GenBank/DDBJ databases">
        <title>Defluviimonas sp. nov., isolated from ocean surface sediments.</title>
        <authorList>
            <person name="He W."/>
            <person name="Wang L."/>
            <person name="Zhang D.-F."/>
        </authorList>
    </citation>
    <scope>NUCLEOTIDE SEQUENCE [LARGE SCALE GENOMIC DNA]</scope>
    <source>
        <strain evidence="3 4">WL0050</strain>
    </source>
</reference>
<feature type="domain" description="UspA" evidence="2">
    <location>
        <begin position="1"/>
        <end position="143"/>
    </location>
</feature>
<comment type="similarity">
    <text evidence="1">Belongs to the universal stress protein A family.</text>
</comment>
<evidence type="ECO:0000256" key="1">
    <source>
        <dbReference type="ARBA" id="ARBA00008791"/>
    </source>
</evidence>
<gene>
    <name evidence="3" type="ORF">OEZ71_18605</name>
</gene>
<dbReference type="InterPro" id="IPR006015">
    <property type="entry name" value="Universal_stress_UspA"/>
</dbReference>
<evidence type="ECO:0000313" key="3">
    <source>
        <dbReference type="EMBL" id="MCV2874312.1"/>
    </source>
</evidence>
<keyword evidence="4" id="KW-1185">Reference proteome</keyword>
<evidence type="ECO:0000259" key="2">
    <source>
        <dbReference type="Pfam" id="PF00582"/>
    </source>
</evidence>
<protein>
    <submittedName>
        <fullName evidence="3">Universal stress protein</fullName>
    </submittedName>
</protein>
<evidence type="ECO:0000313" key="4">
    <source>
        <dbReference type="Proteomes" id="UP001652564"/>
    </source>
</evidence>
<dbReference type="CDD" id="cd00293">
    <property type="entry name" value="USP-like"/>
    <property type="match status" value="1"/>
</dbReference>
<dbReference type="SUPFAM" id="SSF52402">
    <property type="entry name" value="Adenine nucleotide alpha hydrolases-like"/>
    <property type="match status" value="1"/>
</dbReference>
<dbReference type="PANTHER" id="PTHR46268:SF6">
    <property type="entry name" value="UNIVERSAL STRESS PROTEIN UP12"/>
    <property type="match status" value="1"/>
</dbReference>
<dbReference type="Gene3D" id="3.40.50.620">
    <property type="entry name" value="HUPs"/>
    <property type="match status" value="1"/>
</dbReference>
<proteinExistence type="inferred from homology"/>
<name>A0ABT2ZTG5_9RHOB</name>
<dbReference type="RefSeq" id="WP_263741590.1">
    <property type="nucleotide sequence ID" value="NZ_JAOWKZ010000005.1"/>
</dbReference>
<accession>A0ABT2ZTG5</accession>
<dbReference type="Pfam" id="PF00582">
    <property type="entry name" value="Usp"/>
    <property type="match status" value="1"/>
</dbReference>
<dbReference type="PANTHER" id="PTHR46268">
    <property type="entry name" value="STRESS RESPONSE PROTEIN NHAX"/>
    <property type="match status" value="1"/>
</dbReference>
<dbReference type="Proteomes" id="UP001652564">
    <property type="component" value="Unassembled WGS sequence"/>
</dbReference>
<organism evidence="3 4">
    <name type="scientific">Albidovulum litorale</name>
    <dbReference type="NCBI Taxonomy" id="2984134"/>
    <lineage>
        <taxon>Bacteria</taxon>
        <taxon>Pseudomonadati</taxon>
        <taxon>Pseudomonadota</taxon>
        <taxon>Alphaproteobacteria</taxon>
        <taxon>Rhodobacterales</taxon>
        <taxon>Paracoccaceae</taxon>
        <taxon>Albidovulum</taxon>
    </lineage>
</organism>
<dbReference type="EMBL" id="JAOWKZ010000005">
    <property type="protein sequence ID" value="MCV2874312.1"/>
    <property type="molecule type" value="Genomic_DNA"/>
</dbReference>
<comment type="caution">
    <text evidence="3">The sequence shown here is derived from an EMBL/GenBank/DDBJ whole genome shotgun (WGS) entry which is preliminary data.</text>
</comment>
<sequence length="144" mass="15406">MTNTVLVAIDLSHPEHHADILTRAQKLAGMDGASLAVVTVIPDFGMSIVGTYFSEDAEKRALKEAATSLHAAISGCLGAPEDKNITHIVRHGTAYQEILATADEVGASLIVIGAHRPDFRDYFLGPNAARVVRHAKCSVYVIRS</sequence>
<dbReference type="InterPro" id="IPR014729">
    <property type="entry name" value="Rossmann-like_a/b/a_fold"/>
</dbReference>
<dbReference type="PRINTS" id="PR01438">
    <property type="entry name" value="UNVRSLSTRESS"/>
</dbReference>